<dbReference type="GO" id="GO:0004905">
    <property type="term" value="F:type I interferon receptor activity"/>
    <property type="evidence" value="ECO:0007669"/>
    <property type="project" value="UniProtKB-ARBA"/>
</dbReference>
<evidence type="ECO:0000256" key="15">
    <source>
        <dbReference type="SAM" id="Phobius"/>
    </source>
</evidence>
<dbReference type="InterPro" id="IPR013783">
    <property type="entry name" value="Ig-like_fold"/>
</dbReference>
<evidence type="ECO:0000256" key="13">
    <source>
        <dbReference type="ARBA" id="ARBA00068670"/>
    </source>
</evidence>
<feature type="domain" description="Fibronectin type-III" evidence="16">
    <location>
        <begin position="11"/>
        <end position="118"/>
    </location>
</feature>
<dbReference type="InterPro" id="IPR015373">
    <property type="entry name" value="Interferon/interleukin_rcp_dom"/>
</dbReference>
<comment type="function">
    <text evidence="12">Together with IFNAR1, forms the heterodimeric receptor for type I interferons (including interferons alpha, beta, epsilon, omega and kappa). Type I interferon binding activates the JAK-STAT signaling cascade, resulting in transcriptional activation or repression of interferon-regulated genes that encode the effectors of the interferon response. Mechanistically, type I interferon-binding brings the IFNAR1 and IFNAR2 subunits into close proximity with one another, driving their associated Janus kinases (JAKs) (TYK2 bound to IFNAR1 and JAK1 bound to IFNAR2) to cross-phosphorylate one another. The activated kinases phosphorylate specific tyrosine residues on the intracellular domains of IFNAR1 and IFNAR2, forming docking sites for the STAT transcription factors (STAT1, STAT2 and STAT). STAT proteins are then phosphorylated by the JAKs, promoting their translocation into the nucleus to regulate expression of interferon-regulated genes.</text>
</comment>
<evidence type="ECO:0000256" key="9">
    <source>
        <dbReference type="ARBA" id="ARBA00023157"/>
    </source>
</evidence>
<comment type="subcellular location">
    <subcellularLocation>
        <location evidence="1">Cell membrane</location>
        <topology evidence="1">Single-pass type I membrane protein</topology>
    </subcellularLocation>
</comment>
<evidence type="ECO:0000256" key="8">
    <source>
        <dbReference type="ARBA" id="ARBA00023136"/>
    </source>
</evidence>
<dbReference type="InterPro" id="IPR003961">
    <property type="entry name" value="FN3_dom"/>
</dbReference>
<keyword evidence="11" id="KW-0325">Glycoprotein</keyword>
<evidence type="ECO:0000256" key="6">
    <source>
        <dbReference type="ARBA" id="ARBA00022729"/>
    </source>
</evidence>
<dbReference type="FunFam" id="2.60.40.10:FF:001156">
    <property type="entry name" value="Interferon alpha/beta receptor 2"/>
    <property type="match status" value="1"/>
</dbReference>
<evidence type="ECO:0000256" key="12">
    <source>
        <dbReference type="ARBA" id="ARBA00057968"/>
    </source>
</evidence>
<keyword evidence="3" id="KW-1003">Cell membrane</keyword>
<evidence type="ECO:0000259" key="17">
    <source>
        <dbReference type="Pfam" id="PF09294"/>
    </source>
</evidence>
<reference evidence="18 19" key="2">
    <citation type="journal article" date="2012" name="Nature">
        <title>Insights into hominid evolution from the gorilla genome sequence.</title>
        <authorList>
            <person name="Scally A."/>
            <person name="Dutheil J.Y."/>
            <person name="Hillier L.W."/>
            <person name="Jordan G.E."/>
            <person name="Goodhead I."/>
            <person name="Herrero J."/>
            <person name="Hobolth A."/>
            <person name="Lappalainen T."/>
            <person name="Mailund T."/>
            <person name="Marques-Bonet T."/>
            <person name="McCarthy S."/>
            <person name="Montgomery S.H."/>
            <person name="Schwalie P.C."/>
            <person name="Tang Y.A."/>
            <person name="Ward M.C."/>
            <person name="Xue Y."/>
            <person name="Yngvadottir B."/>
            <person name="Alkan C."/>
            <person name="Andersen L.N."/>
            <person name="Ayub Q."/>
            <person name="Ball E.V."/>
            <person name="Beal K."/>
            <person name="Bradley B.J."/>
            <person name="Chen Y."/>
            <person name="Clee C.M."/>
            <person name="Fitzgerald S."/>
            <person name="Graves T.A."/>
            <person name="Gu Y."/>
            <person name="Heath P."/>
            <person name="Heger A."/>
            <person name="Karakoc E."/>
            <person name="Kolb-Kokocinski A."/>
            <person name="Laird G.K."/>
            <person name="Lunter G."/>
            <person name="Meader S."/>
            <person name="Mort M."/>
            <person name="Mullikin J.C."/>
            <person name="Munch K."/>
            <person name="O'Connor T.D."/>
            <person name="Phillips A.D."/>
            <person name="Prado-Martinez J."/>
            <person name="Rogers A.S."/>
            <person name="Sajjadian S."/>
            <person name="Schmidt D."/>
            <person name="Shaw K."/>
            <person name="Simpson J.T."/>
            <person name="Stenson P.D."/>
            <person name="Turner D.J."/>
            <person name="Vigilant L."/>
            <person name="Vilella A.J."/>
            <person name="Whitener W."/>
            <person name="Zhu B."/>
            <person name="Cooper D.N."/>
            <person name="de Jong P."/>
            <person name="Dermitzakis E.T."/>
            <person name="Eichler E.E."/>
            <person name="Flicek P."/>
            <person name="Goldman N."/>
            <person name="Mundy N.I."/>
            <person name="Ning Z."/>
            <person name="Odom D.T."/>
            <person name="Ponting C.P."/>
            <person name="Quail M.A."/>
            <person name="Ryder O.A."/>
            <person name="Searle S.M."/>
            <person name="Warren W.C."/>
            <person name="Wilson R.K."/>
            <person name="Schierup M.H."/>
            <person name="Rogers J."/>
            <person name="Tyler-Smith C."/>
            <person name="Durbin R."/>
        </authorList>
    </citation>
    <scope>NUCLEOTIDE SEQUENCE [LARGE SCALE GENOMIC DNA]</scope>
</reference>
<dbReference type="GO" id="GO:0005886">
    <property type="term" value="C:plasma membrane"/>
    <property type="evidence" value="ECO:0007669"/>
    <property type="project" value="UniProtKB-SubCell"/>
</dbReference>
<protein>
    <recommendedName>
        <fullName evidence="13">Interferon alpha/beta receptor 2</fullName>
    </recommendedName>
    <alternativeName>
        <fullName evidence="14">Type I interferon receptor 2</fullName>
    </alternativeName>
</protein>
<proteinExistence type="inferred from homology"/>
<evidence type="ECO:0000256" key="14">
    <source>
        <dbReference type="ARBA" id="ARBA00076545"/>
    </source>
</evidence>
<dbReference type="Bgee" id="ENSGGOG00000039376">
    <property type="expression patterns" value="Expressed in liver and 6 other cell types or tissues"/>
</dbReference>
<dbReference type="FunFam" id="2.60.40.10:FF:000909">
    <property type="entry name" value="Interferon alpha/beta receptor 2"/>
    <property type="match status" value="1"/>
</dbReference>
<evidence type="ECO:0000256" key="10">
    <source>
        <dbReference type="ARBA" id="ARBA00023170"/>
    </source>
</evidence>
<reference evidence="18" key="4">
    <citation type="submission" date="2025-09" db="UniProtKB">
        <authorList>
            <consortium name="Ensembl"/>
        </authorList>
    </citation>
    <scope>IDENTIFICATION</scope>
</reference>
<dbReference type="GeneTree" id="ENSGT00510000049322"/>
<dbReference type="Gene3D" id="2.60.40.10">
    <property type="entry name" value="Immunoglobulins"/>
    <property type="match status" value="2"/>
</dbReference>
<reference evidence="19" key="1">
    <citation type="submission" date="2011-05" db="EMBL/GenBank/DDBJ databases">
        <title>Insights into the evolution of the great apes provided by the gorilla genome.</title>
        <authorList>
            <person name="Scally A."/>
        </authorList>
    </citation>
    <scope>NUCLEOTIDE SEQUENCE [LARGE SCALE GENOMIC DNA]</scope>
</reference>
<keyword evidence="19" id="KW-1185">Reference proteome</keyword>
<dbReference type="Proteomes" id="UP000001519">
    <property type="component" value="Chromosome 21"/>
</dbReference>
<keyword evidence="7 15" id="KW-1133">Transmembrane helix</keyword>
<feature type="domain" description="Interferon/interleukin receptor" evidence="17">
    <location>
        <begin position="133"/>
        <end position="229"/>
    </location>
</feature>
<dbReference type="EMBL" id="CABD030119152">
    <property type="status" value="NOT_ANNOTATED_CDS"/>
    <property type="molecule type" value="Genomic_DNA"/>
</dbReference>
<keyword evidence="8 15" id="KW-0472">Membrane</keyword>
<dbReference type="InterPro" id="IPR036116">
    <property type="entry name" value="FN3_sf"/>
</dbReference>
<keyword evidence="6" id="KW-0732">Signal</keyword>
<dbReference type="Ensembl" id="ENSGGOT00000046072.1">
    <property type="protein sequence ID" value="ENSGGOP00000042931.1"/>
    <property type="gene ID" value="ENSGGOG00000039376.1"/>
</dbReference>
<keyword evidence="10" id="KW-0675">Receptor</keyword>
<feature type="transmembrane region" description="Helical" evidence="15">
    <location>
        <begin position="12"/>
        <end position="29"/>
    </location>
</feature>
<dbReference type="PANTHER" id="PTHR20859:SF84">
    <property type="entry name" value="INTERFERON ALPHA_BETA RECEPTOR 2"/>
    <property type="match status" value="1"/>
</dbReference>
<dbReference type="Pfam" id="PF01108">
    <property type="entry name" value="Tissue_fac"/>
    <property type="match status" value="1"/>
</dbReference>
<dbReference type="SUPFAM" id="SSF49265">
    <property type="entry name" value="Fibronectin type III"/>
    <property type="match status" value="2"/>
</dbReference>
<name>A0A2I2Z762_GORGO</name>
<evidence type="ECO:0000259" key="16">
    <source>
        <dbReference type="Pfam" id="PF01108"/>
    </source>
</evidence>
<evidence type="ECO:0000256" key="7">
    <source>
        <dbReference type="ARBA" id="ARBA00022989"/>
    </source>
</evidence>
<evidence type="ECO:0000256" key="3">
    <source>
        <dbReference type="ARBA" id="ARBA00022475"/>
    </source>
</evidence>
<organism evidence="18 19">
    <name type="scientific">Gorilla gorilla gorilla</name>
    <name type="common">Western lowland gorilla</name>
    <dbReference type="NCBI Taxonomy" id="9595"/>
    <lineage>
        <taxon>Eukaryota</taxon>
        <taxon>Metazoa</taxon>
        <taxon>Chordata</taxon>
        <taxon>Craniata</taxon>
        <taxon>Vertebrata</taxon>
        <taxon>Euteleostomi</taxon>
        <taxon>Mammalia</taxon>
        <taxon>Eutheria</taxon>
        <taxon>Euarchontoglires</taxon>
        <taxon>Primates</taxon>
        <taxon>Haplorrhini</taxon>
        <taxon>Catarrhini</taxon>
        <taxon>Hominidae</taxon>
        <taxon>Gorilla</taxon>
    </lineage>
</organism>
<comment type="similarity">
    <text evidence="2">Belongs to the type II cytokine receptor family.</text>
</comment>
<dbReference type="PANTHER" id="PTHR20859">
    <property type="entry name" value="INTERFERON/INTERLEUKIN RECEPTOR"/>
    <property type="match status" value="1"/>
</dbReference>
<evidence type="ECO:0000313" key="18">
    <source>
        <dbReference type="Ensembl" id="ENSGGOP00000042931.1"/>
    </source>
</evidence>
<evidence type="ECO:0000256" key="2">
    <source>
        <dbReference type="ARBA" id="ARBA00005399"/>
    </source>
</evidence>
<evidence type="ECO:0000256" key="11">
    <source>
        <dbReference type="ARBA" id="ARBA00023180"/>
    </source>
</evidence>
<keyword evidence="4" id="KW-0597">Phosphoprotein</keyword>
<gene>
    <name evidence="18" type="primary">IFNAR2</name>
</gene>
<evidence type="ECO:0000256" key="1">
    <source>
        <dbReference type="ARBA" id="ARBA00004251"/>
    </source>
</evidence>
<accession>A0A2I2Z762</accession>
<dbReference type="Pfam" id="PF09294">
    <property type="entry name" value="Interfer-bind"/>
    <property type="match status" value="1"/>
</dbReference>
<evidence type="ECO:0000256" key="4">
    <source>
        <dbReference type="ARBA" id="ARBA00022553"/>
    </source>
</evidence>
<keyword evidence="5 15" id="KW-0812">Transmembrane</keyword>
<evidence type="ECO:0000256" key="5">
    <source>
        <dbReference type="ARBA" id="ARBA00022692"/>
    </source>
</evidence>
<keyword evidence="9" id="KW-1015">Disulfide bond</keyword>
<evidence type="ECO:0000313" key="19">
    <source>
        <dbReference type="Proteomes" id="UP000001519"/>
    </source>
</evidence>
<reference evidence="18" key="3">
    <citation type="submission" date="2025-08" db="UniProtKB">
        <authorList>
            <consortium name="Ensembl"/>
        </authorList>
    </citation>
    <scope>IDENTIFICATION</scope>
</reference>
<dbReference type="InterPro" id="IPR050650">
    <property type="entry name" value="Type-II_Cytokine-TF_Rcpt"/>
</dbReference>
<dbReference type="GO" id="GO:0005615">
    <property type="term" value="C:extracellular space"/>
    <property type="evidence" value="ECO:0007669"/>
    <property type="project" value="UniProtKB-ARBA"/>
</dbReference>
<dbReference type="AlphaFoldDB" id="A0A2I2Z762"/>
<sequence length="239" mass="27356">MLLSQNAFIVRSLNLVLMVYISLVFGISHDSPDYTDESCTFKISLRNFRSILSWELKNHSIVPTHYTLLYTIMSKPEDLKMVKNCANTTRSFCDLTDEWRSTHEAYVTILEGFSGNTTLFSCSHNFWLAIDMSFEPPEFEIVGFTNHINVMVKFPSIVEEELQFDLSLVIEEQSEGIVKKHKPEIKGNMSGNFTYIIDKLIPNTNYCVSVYLEHSDEQAVIKSPLKCTLLPPGQESEFS</sequence>